<dbReference type="InterPro" id="IPR050171">
    <property type="entry name" value="MFS_Transporters"/>
</dbReference>
<keyword evidence="10" id="KW-1185">Reference proteome</keyword>
<keyword evidence="3" id="KW-1003">Cell membrane</keyword>
<comment type="subcellular location">
    <subcellularLocation>
        <location evidence="1">Cell membrane</location>
        <topology evidence="1">Multi-pass membrane protein</topology>
    </subcellularLocation>
</comment>
<evidence type="ECO:0000256" key="3">
    <source>
        <dbReference type="ARBA" id="ARBA00022475"/>
    </source>
</evidence>
<feature type="transmembrane region" description="Helical" evidence="7">
    <location>
        <begin position="104"/>
        <end position="121"/>
    </location>
</feature>
<protein>
    <submittedName>
        <fullName evidence="9">MFS transporter</fullName>
    </submittedName>
</protein>
<dbReference type="SUPFAM" id="SSF103473">
    <property type="entry name" value="MFS general substrate transporter"/>
    <property type="match status" value="1"/>
</dbReference>
<evidence type="ECO:0000259" key="8">
    <source>
        <dbReference type="PROSITE" id="PS50850"/>
    </source>
</evidence>
<dbReference type="InterPro" id="IPR020846">
    <property type="entry name" value="MFS_dom"/>
</dbReference>
<dbReference type="PANTHER" id="PTHR23517:SF2">
    <property type="entry name" value="MULTIDRUG RESISTANCE PROTEIN MDTH"/>
    <property type="match status" value="1"/>
</dbReference>
<dbReference type="PROSITE" id="PS50850">
    <property type="entry name" value="MFS"/>
    <property type="match status" value="1"/>
</dbReference>
<reference evidence="9 10" key="1">
    <citation type="submission" date="2021-12" db="EMBL/GenBank/DDBJ databases">
        <title>Discovery of the Pendulisporaceae a myxobacterial family with distinct sporulation behavior and unique specialized metabolism.</title>
        <authorList>
            <person name="Garcia R."/>
            <person name="Popoff A."/>
            <person name="Bader C.D."/>
            <person name="Loehr J."/>
            <person name="Walesch S."/>
            <person name="Walt C."/>
            <person name="Boldt J."/>
            <person name="Bunk B."/>
            <person name="Haeckl F.J.F.P.J."/>
            <person name="Gunesch A.P."/>
            <person name="Birkelbach J."/>
            <person name="Nuebel U."/>
            <person name="Pietschmann T."/>
            <person name="Bach T."/>
            <person name="Mueller R."/>
        </authorList>
    </citation>
    <scope>NUCLEOTIDE SEQUENCE [LARGE SCALE GENOMIC DNA]</scope>
    <source>
        <strain evidence="9 10">MSr12523</strain>
    </source>
</reference>
<dbReference type="PANTHER" id="PTHR23517">
    <property type="entry name" value="RESISTANCE PROTEIN MDTM, PUTATIVE-RELATED-RELATED"/>
    <property type="match status" value="1"/>
</dbReference>
<evidence type="ECO:0000313" key="10">
    <source>
        <dbReference type="Proteomes" id="UP001379533"/>
    </source>
</evidence>
<evidence type="ECO:0000256" key="6">
    <source>
        <dbReference type="ARBA" id="ARBA00023136"/>
    </source>
</evidence>
<evidence type="ECO:0000256" key="5">
    <source>
        <dbReference type="ARBA" id="ARBA00022989"/>
    </source>
</evidence>
<sequence>MISQLRTLTRPFWAANAMEVFERLAYYGARVVVPVYIASSQDPNGLHFDNRAKGIILTCWTLIQSVLPMFVGGFADKYGRRATMASSIGLKVAGYVLMATQRSFWGFFLGCQVLAVASAFFKPGQQATLARALDERNSALGWGIFYQVVGLAGWLGPPVAGYLRRLSWSWVFLACAAIVGLNGLVLLTYRDPPPSADETMRTRSTWGVVVHSVRTMLRPRLLAFLVAMSGFFGLYFQLFDSMPNFIEEWIDSRDVIALFGLREGWLAVPTPRGLQVPPELLINVEGTAIVVLMLPVTAMTAKLGRLPALAIGGTVVSMGFLLAGITPMGLCALFGIFVCALGEMIAAPKFWAYLASIAPRGEEALYMGFTGAPAAIGVTSATYAGGFLYDRISDKANLALRYLGEHHLLTPEVLATITRTQAMAELQRATQLDATQATQLLWDTYHPHMFWLVFVGLGLASSVAIVLYARAAQRWEAAKS</sequence>
<feature type="transmembrane region" description="Helical" evidence="7">
    <location>
        <begin position="142"/>
        <end position="163"/>
    </location>
</feature>
<feature type="transmembrane region" description="Helical" evidence="7">
    <location>
        <begin position="169"/>
        <end position="189"/>
    </location>
</feature>
<evidence type="ECO:0000256" key="1">
    <source>
        <dbReference type="ARBA" id="ARBA00004651"/>
    </source>
</evidence>
<dbReference type="Pfam" id="PF07690">
    <property type="entry name" value="MFS_1"/>
    <property type="match status" value="1"/>
</dbReference>
<evidence type="ECO:0000256" key="2">
    <source>
        <dbReference type="ARBA" id="ARBA00022448"/>
    </source>
</evidence>
<dbReference type="PROSITE" id="PS00216">
    <property type="entry name" value="SUGAR_TRANSPORT_1"/>
    <property type="match status" value="1"/>
</dbReference>
<evidence type="ECO:0000313" key="9">
    <source>
        <dbReference type="EMBL" id="WXA94099.1"/>
    </source>
</evidence>
<feature type="transmembrane region" description="Helical" evidence="7">
    <location>
        <begin position="306"/>
        <end position="326"/>
    </location>
</feature>
<feature type="transmembrane region" description="Helical" evidence="7">
    <location>
        <begin position="55"/>
        <end position="75"/>
    </location>
</feature>
<evidence type="ECO:0000256" key="4">
    <source>
        <dbReference type="ARBA" id="ARBA00022692"/>
    </source>
</evidence>
<proteinExistence type="predicted"/>
<organism evidence="9 10">
    <name type="scientific">Pendulispora brunnea</name>
    <dbReference type="NCBI Taxonomy" id="2905690"/>
    <lineage>
        <taxon>Bacteria</taxon>
        <taxon>Pseudomonadati</taxon>
        <taxon>Myxococcota</taxon>
        <taxon>Myxococcia</taxon>
        <taxon>Myxococcales</taxon>
        <taxon>Sorangiineae</taxon>
        <taxon>Pendulisporaceae</taxon>
        <taxon>Pendulispora</taxon>
    </lineage>
</organism>
<dbReference type="InterPro" id="IPR005829">
    <property type="entry name" value="Sugar_transporter_CS"/>
</dbReference>
<dbReference type="InterPro" id="IPR036259">
    <property type="entry name" value="MFS_trans_sf"/>
</dbReference>
<dbReference type="Gene3D" id="1.20.1250.20">
    <property type="entry name" value="MFS general substrate transporter like domains"/>
    <property type="match status" value="1"/>
</dbReference>
<dbReference type="EMBL" id="CP089982">
    <property type="protein sequence ID" value="WXA94099.1"/>
    <property type="molecule type" value="Genomic_DNA"/>
</dbReference>
<accession>A0ABZ2K7M8</accession>
<dbReference type="InterPro" id="IPR011701">
    <property type="entry name" value="MFS"/>
</dbReference>
<feature type="transmembrane region" description="Helical" evidence="7">
    <location>
        <begin position="449"/>
        <end position="469"/>
    </location>
</feature>
<dbReference type="Proteomes" id="UP001379533">
    <property type="component" value="Chromosome"/>
</dbReference>
<feature type="domain" description="Major facilitator superfamily (MFS) profile" evidence="8">
    <location>
        <begin position="1"/>
        <end position="473"/>
    </location>
</feature>
<dbReference type="RefSeq" id="WP_394844702.1">
    <property type="nucleotide sequence ID" value="NZ_CP089982.1"/>
</dbReference>
<keyword evidence="6 7" id="KW-0472">Membrane</keyword>
<evidence type="ECO:0000256" key="7">
    <source>
        <dbReference type="SAM" id="Phobius"/>
    </source>
</evidence>
<feature type="transmembrane region" description="Helical" evidence="7">
    <location>
        <begin position="221"/>
        <end position="239"/>
    </location>
</feature>
<feature type="transmembrane region" description="Helical" evidence="7">
    <location>
        <begin position="364"/>
        <end position="389"/>
    </location>
</feature>
<keyword evidence="2" id="KW-0813">Transport</keyword>
<keyword evidence="5 7" id="KW-1133">Transmembrane helix</keyword>
<feature type="transmembrane region" description="Helical" evidence="7">
    <location>
        <begin position="332"/>
        <end position="352"/>
    </location>
</feature>
<name>A0ABZ2K7M8_9BACT</name>
<gene>
    <name evidence="9" type="ORF">LZC95_47610</name>
</gene>
<keyword evidence="4 7" id="KW-0812">Transmembrane</keyword>